<feature type="region of interest" description="Disordered" evidence="6">
    <location>
        <begin position="197"/>
        <end position="261"/>
    </location>
</feature>
<feature type="domain" description="LysR substrate-binding" evidence="7">
    <location>
        <begin position="13"/>
        <end position="122"/>
    </location>
</feature>
<name>A0A173LMY2_9ACTN</name>
<evidence type="ECO:0000256" key="2">
    <source>
        <dbReference type="ARBA" id="ARBA00023015"/>
    </source>
</evidence>
<dbReference type="KEGG" id="dtm:BJL86_2124"/>
<keyword evidence="3" id="KW-0238">DNA-binding</keyword>
<sequence length="261" mass="27827">MSAHEPPVAPTAPAASLRIGYPPGLSPDKWLRRMAGRFPTVHMATTLVDVGRAQLAQAQDLLASEFDVVFVREPAEAPRSAPEGLARIPLYLEDLAVLVPRDHEASLFPSLSLSDLEGECWVDPVDALASSSAEVEMHVELVAANVGLGLLPLPLACAHSRRDVVVIPLDEPPRTRMGIAWLPDRGEEDEIAGFVGIVQGRTERTSRGPEPATHTGAQAKSKAGKKGAGASGEARRRADGPVSKTRSGKTGRRGPNRGRRK</sequence>
<dbReference type="EMBL" id="CP015961">
    <property type="protein sequence ID" value="ANI92891.1"/>
    <property type="molecule type" value="Genomic_DNA"/>
</dbReference>
<dbReference type="STRING" id="499555.BJL86_2124"/>
<evidence type="ECO:0000259" key="7">
    <source>
        <dbReference type="Pfam" id="PF03466"/>
    </source>
</evidence>
<evidence type="ECO:0000256" key="3">
    <source>
        <dbReference type="ARBA" id="ARBA00023125"/>
    </source>
</evidence>
<dbReference type="Pfam" id="PF03466">
    <property type="entry name" value="LysR_substrate"/>
    <property type="match status" value="1"/>
</dbReference>
<evidence type="ECO:0000256" key="1">
    <source>
        <dbReference type="ARBA" id="ARBA00009437"/>
    </source>
</evidence>
<dbReference type="GO" id="GO:0003700">
    <property type="term" value="F:DNA-binding transcription factor activity"/>
    <property type="evidence" value="ECO:0007669"/>
    <property type="project" value="TreeGrafter"/>
</dbReference>
<dbReference type="PANTHER" id="PTHR30346:SF0">
    <property type="entry name" value="HCA OPERON TRANSCRIPTIONAL ACTIVATOR HCAR"/>
    <property type="match status" value="1"/>
</dbReference>
<dbReference type="InterPro" id="IPR005119">
    <property type="entry name" value="LysR_subst-bd"/>
</dbReference>
<dbReference type="OrthoDB" id="3388207at2"/>
<dbReference type="SUPFAM" id="SSF53850">
    <property type="entry name" value="Periplasmic binding protein-like II"/>
    <property type="match status" value="1"/>
</dbReference>
<dbReference type="PANTHER" id="PTHR30346">
    <property type="entry name" value="TRANSCRIPTIONAL DUAL REGULATOR HCAR-RELATED"/>
    <property type="match status" value="1"/>
</dbReference>
<accession>A0A173LMY2</accession>
<organism evidence="8 9">
    <name type="scientific">Dietzia timorensis</name>
    <dbReference type="NCBI Taxonomy" id="499555"/>
    <lineage>
        <taxon>Bacteria</taxon>
        <taxon>Bacillati</taxon>
        <taxon>Actinomycetota</taxon>
        <taxon>Actinomycetes</taxon>
        <taxon>Mycobacteriales</taxon>
        <taxon>Dietziaceae</taxon>
        <taxon>Dietzia</taxon>
    </lineage>
</organism>
<evidence type="ECO:0000313" key="9">
    <source>
        <dbReference type="Proteomes" id="UP000186104"/>
    </source>
</evidence>
<dbReference type="GO" id="GO:0003677">
    <property type="term" value="F:DNA binding"/>
    <property type="evidence" value="ECO:0007669"/>
    <property type="project" value="UniProtKB-KW"/>
</dbReference>
<evidence type="ECO:0000256" key="4">
    <source>
        <dbReference type="ARBA" id="ARBA00023159"/>
    </source>
</evidence>
<dbReference type="RefSeq" id="WP_075844959.1">
    <property type="nucleotide sequence ID" value="NZ_LMTB01000052.1"/>
</dbReference>
<dbReference type="AlphaFoldDB" id="A0A173LMY2"/>
<feature type="compositionally biased region" description="Basic residues" evidence="6">
    <location>
        <begin position="246"/>
        <end position="261"/>
    </location>
</feature>
<evidence type="ECO:0000313" key="8">
    <source>
        <dbReference type="EMBL" id="ANI92891.1"/>
    </source>
</evidence>
<keyword evidence="4" id="KW-0010">Activator</keyword>
<evidence type="ECO:0000256" key="6">
    <source>
        <dbReference type="SAM" id="MobiDB-lite"/>
    </source>
</evidence>
<reference evidence="8 9" key="1">
    <citation type="submission" date="2016-06" db="EMBL/GenBank/DDBJ databases">
        <title>Complete genome sequence of a saline-alkali tolerant type strain Dietzia timorensis ID05-A0528T.</title>
        <authorList>
            <person name="Wu X."/>
        </authorList>
    </citation>
    <scope>NUCLEOTIDE SEQUENCE [LARGE SCALE GENOMIC DNA]</scope>
    <source>
        <strain evidence="8 9">ID05-A0528</strain>
    </source>
</reference>
<keyword evidence="5" id="KW-0804">Transcription</keyword>
<keyword evidence="9" id="KW-1185">Reference proteome</keyword>
<evidence type="ECO:0000256" key="5">
    <source>
        <dbReference type="ARBA" id="ARBA00023163"/>
    </source>
</evidence>
<keyword evidence="2" id="KW-0805">Transcription regulation</keyword>
<dbReference type="CDD" id="cd05466">
    <property type="entry name" value="PBP2_LTTR_substrate"/>
    <property type="match status" value="1"/>
</dbReference>
<protein>
    <recommendedName>
        <fullName evidence="7">LysR substrate-binding domain-containing protein</fullName>
    </recommendedName>
</protein>
<dbReference type="GO" id="GO:0032993">
    <property type="term" value="C:protein-DNA complex"/>
    <property type="evidence" value="ECO:0007669"/>
    <property type="project" value="TreeGrafter"/>
</dbReference>
<dbReference type="Proteomes" id="UP000186104">
    <property type="component" value="Chromosome"/>
</dbReference>
<comment type="similarity">
    <text evidence="1">Belongs to the LysR transcriptional regulatory family.</text>
</comment>
<gene>
    <name evidence="8" type="ORF">BJL86_2124</name>
</gene>
<proteinExistence type="inferred from homology"/>
<dbReference type="Gene3D" id="3.40.190.10">
    <property type="entry name" value="Periplasmic binding protein-like II"/>
    <property type="match status" value="3"/>
</dbReference>